<keyword evidence="1" id="KW-0472">Membrane</keyword>
<evidence type="ECO:0008006" key="4">
    <source>
        <dbReference type="Google" id="ProtNLM"/>
    </source>
</evidence>
<protein>
    <recommendedName>
        <fullName evidence="4">Acyltransferase</fullName>
    </recommendedName>
</protein>
<sequence length="151" mass="17368">MAKSISLSAYVKRRNGVALGAKGSMSQMFKNSFGAASFQQFWHYWNPIWGFYLARNVMSPLQKIVPAWCAIILTFAVSGALHDLAISIIKWRFSSFFTLWFFCMSLAVLITKKFNIHFHSQPWLVRSAANMTLIMMCLWLATTIERFILNL</sequence>
<keyword evidence="1" id="KW-0812">Transmembrane</keyword>
<evidence type="ECO:0000313" key="2">
    <source>
        <dbReference type="EMBL" id="SEL28220.1"/>
    </source>
</evidence>
<dbReference type="EMBL" id="FOBI01000008">
    <property type="protein sequence ID" value="SEL28220.1"/>
    <property type="molecule type" value="Genomic_DNA"/>
</dbReference>
<dbReference type="Proteomes" id="UP000199297">
    <property type="component" value="Unassembled WGS sequence"/>
</dbReference>
<dbReference type="AlphaFoldDB" id="A0A1H7NX90"/>
<proteinExistence type="predicted"/>
<keyword evidence="3" id="KW-1185">Reference proteome</keyword>
<evidence type="ECO:0000313" key="3">
    <source>
        <dbReference type="Proteomes" id="UP000199297"/>
    </source>
</evidence>
<name>A0A1H7NX90_9GAMM</name>
<feature type="transmembrane region" description="Helical" evidence="1">
    <location>
        <begin position="93"/>
        <end position="111"/>
    </location>
</feature>
<gene>
    <name evidence="2" type="ORF">SAMN05216262_108120</name>
</gene>
<evidence type="ECO:0000256" key="1">
    <source>
        <dbReference type="SAM" id="Phobius"/>
    </source>
</evidence>
<reference evidence="3" key="1">
    <citation type="submission" date="2016-10" db="EMBL/GenBank/DDBJ databases">
        <authorList>
            <person name="Varghese N."/>
            <person name="Submissions S."/>
        </authorList>
    </citation>
    <scope>NUCLEOTIDE SEQUENCE [LARGE SCALE GENOMIC DNA]</scope>
    <source>
        <strain evidence="3">CGMCC 1.9127</strain>
    </source>
</reference>
<feature type="transmembrane region" description="Helical" evidence="1">
    <location>
        <begin position="64"/>
        <end position="81"/>
    </location>
</feature>
<feature type="transmembrane region" description="Helical" evidence="1">
    <location>
        <begin position="123"/>
        <end position="141"/>
    </location>
</feature>
<keyword evidence="1" id="KW-1133">Transmembrane helix</keyword>
<accession>A0A1H7NX90</accession>
<organism evidence="2 3">
    <name type="scientific">Colwellia chukchiensis</name>
    <dbReference type="NCBI Taxonomy" id="641665"/>
    <lineage>
        <taxon>Bacteria</taxon>
        <taxon>Pseudomonadati</taxon>
        <taxon>Pseudomonadota</taxon>
        <taxon>Gammaproteobacteria</taxon>
        <taxon>Alteromonadales</taxon>
        <taxon>Colwelliaceae</taxon>
        <taxon>Colwellia</taxon>
    </lineage>
</organism>